<protein>
    <recommendedName>
        <fullName evidence="1">DUF2382 domain-containing protein</fullName>
    </recommendedName>
</protein>
<organism evidence="2 3">
    <name type="scientific">Deinococcus carri</name>
    <dbReference type="NCBI Taxonomy" id="1211323"/>
    <lineage>
        <taxon>Bacteria</taxon>
        <taxon>Thermotogati</taxon>
        <taxon>Deinococcota</taxon>
        <taxon>Deinococci</taxon>
        <taxon>Deinococcales</taxon>
        <taxon>Deinococcaceae</taxon>
        <taxon>Deinococcus</taxon>
    </lineage>
</organism>
<keyword evidence="3" id="KW-1185">Reference proteome</keyword>
<dbReference type="InterPro" id="IPR052967">
    <property type="entry name" value="Stress_Response_Assoc"/>
</dbReference>
<sequence>MDEREREQQALDTAGLAEGTERREIVERLVLHEERAEVEVLRDLTGAVQIRRVVTERQEVVPVTLTNEHLEITVTDGVGRVRMNGEVLEPGRVYTVELSEERAEVRKQVFPLQEVTIAKQRQTFTHSEQITLRREELDVQGLEGEVRELDSTRTDNL</sequence>
<dbReference type="EMBL" id="BAABRP010000026">
    <property type="protein sequence ID" value="GAA5514866.1"/>
    <property type="molecule type" value="Genomic_DNA"/>
</dbReference>
<evidence type="ECO:0000259" key="1">
    <source>
        <dbReference type="Pfam" id="PF09557"/>
    </source>
</evidence>
<proteinExistence type="predicted"/>
<dbReference type="Proteomes" id="UP001401887">
    <property type="component" value="Unassembled WGS sequence"/>
</dbReference>
<accession>A0ABP9WCW6</accession>
<reference evidence="2 3" key="1">
    <citation type="submission" date="2024-02" db="EMBL/GenBank/DDBJ databases">
        <title>Deinococcus carri NBRC 110142.</title>
        <authorList>
            <person name="Ichikawa N."/>
            <person name="Katano-Makiyama Y."/>
            <person name="Hidaka K."/>
        </authorList>
    </citation>
    <scope>NUCLEOTIDE SEQUENCE [LARGE SCALE GENOMIC DNA]</scope>
    <source>
        <strain evidence="2 3">NBRC 110142</strain>
    </source>
</reference>
<dbReference type="Pfam" id="PF09557">
    <property type="entry name" value="DUF2382"/>
    <property type="match status" value="1"/>
</dbReference>
<name>A0ABP9WCW6_9DEIO</name>
<evidence type="ECO:0000313" key="3">
    <source>
        <dbReference type="Proteomes" id="UP001401887"/>
    </source>
</evidence>
<dbReference type="InterPro" id="IPR019060">
    <property type="entry name" value="DUF2382"/>
</dbReference>
<dbReference type="PANTHER" id="PTHR38463">
    <property type="entry name" value="STRESS RESPONSE PROTEIN YSNF"/>
    <property type="match status" value="1"/>
</dbReference>
<evidence type="ECO:0000313" key="2">
    <source>
        <dbReference type="EMBL" id="GAA5514866.1"/>
    </source>
</evidence>
<gene>
    <name evidence="2" type="ORF">Dcar01_03629</name>
</gene>
<comment type="caution">
    <text evidence="2">The sequence shown here is derived from an EMBL/GenBank/DDBJ whole genome shotgun (WGS) entry which is preliminary data.</text>
</comment>
<dbReference type="RefSeq" id="WP_345468078.1">
    <property type="nucleotide sequence ID" value="NZ_BAABRP010000026.1"/>
</dbReference>
<dbReference type="PANTHER" id="PTHR38463:SF1">
    <property type="entry name" value="STRESS RESPONSE PROTEIN YSNF"/>
    <property type="match status" value="1"/>
</dbReference>
<feature type="domain" description="DUF2382" evidence="1">
    <location>
        <begin position="29"/>
        <end position="139"/>
    </location>
</feature>